<reference evidence="1" key="1">
    <citation type="journal article" date="2015" name="Nature">
        <title>Complex archaea that bridge the gap between prokaryotes and eukaryotes.</title>
        <authorList>
            <person name="Spang A."/>
            <person name="Saw J.H."/>
            <person name="Jorgensen S.L."/>
            <person name="Zaremba-Niedzwiedzka K."/>
            <person name="Martijn J."/>
            <person name="Lind A.E."/>
            <person name="van Eijk R."/>
            <person name="Schleper C."/>
            <person name="Guy L."/>
            <person name="Ettema T.J."/>
        </authorList>
    </citation>
    <scope>NUCLEOTIDE SEQUENCE</scope>
</reference>
<organism evidence="1">
    <name type="scientific">marine sediment metagenome</name>
    <dbReference type="NCBI Taxonomy" id="412755"/>
    <lineage>
        <taxon>unclassified sequences</taxon>
        <taxon>metagenomes</taxon>
        <taxon>ecological metagenomes</taxon>
    </lineage>
</organism>
<accession>A0A0F8X625</accession>
<evidence type="ECO:0000313" key="1">
    <source>
        <dbReference type="EMBL" id="KKK56360.1"/>
    </source>
</evidence>
<proteinExistence type="predicted"/>
<dbReference type="AlphaFoldDB" id="A0A0F8X625"/>
<sequence>MFVVITVEDGILDRTFLFESEDRALKCGRDIWIDSGRELDDMDDDPDFDPKYCANDPCESEATRLTEKGTPLCRTCAEAHSWDTASPNGSVVLIED</sequence>
<dbReference type="EMBL" id="LAZR01065032">
    <property type="protein sequence ID" value="KKK56360.1"/>
    <property type="molecule type" value="Genomic_DNA"/>
</dbReference>
<comment type="caution">
    <text evidence="1">The sequence shown here is derived from an EMBL/GenBank/DDBJ whole genome shotgun (WGS) entry which is preliminary data.</text>
</comment>
<gene>
    <name evidence="1" type="ORF">LCGC14_3065300</name>
</gene>
<name>A0A0F8X625_9ZZZZ</name>
<protein>
    <submittedName>
        <fullName evidence="1">Uncharacterized protein</fullName>
    </submittedName>
</protein>